<feature type="domain" description="Helicase ATP-binding" evidence="5">
    <location>
        <begin position="203"/>
        <end position="411"/>
    </location>
</feature>
<dbReference type="InterPro" id="IPR038718">
    <property type="entry name" value="SNF2-like_sf"/>
</dbReference>
<dbReference type="GO" id="GO:0005524">
    <property type="term" value="F:ATP binding"/>
    <property type="evidence" value="ECO:0007669"/>
    <property type="project" value="InterPro"/>
</dbReference>
<dbReference type="InterPro" id="IPR001650">
    <property type="entry name" value="Helicase_C-like"/>
</dbReference>
<evidence type="ECO:0000256" key="3">
    <source>
        <dbReference type="ARBA" id="ARBA00022840"/>
    </source>
</evidence>
<evidence type="ECO:0000256" key="1">
    <source>
        <dbReference type="ARBA" id="ARBA00022741"/>
    </source>
</evidence>
<comment type="caution">
    <text evidence="7">The sequence shown here is derived from an EMBL/GenBank/DDBJ whole genome shotgun (WGS) entry which is preliminary data.</text>
</comment>
<dbReference type="Proteomes" id="UP000593566">
    <property type="component" value="Unassembled WGS sequence"/>
</dbReference>
<dbReference type="AlphaFoldDB" id="A0A8H6FIM4"/>
<accession>A0A8H6FIM4</accession>
<evidence type="ECO:0000259" key="5">
    <source>
        <dbReference type="PROSITE" id="PS51192"/>
    </source>
</evidence>
<dbReference type="SUPFAM" id="SSF52540">
    <property type="entry name" value="P-loop containing nucleoside triphosphate hydrolases"/>
    <property type="match status" value="2"/>
</dbReference>
<dbReference type="PROSITE" id="PS51192">
    <property type="entry name" value="HELICASE_ATP_BIND_1"/>
    <property type="match status" value="1"/>
</dbReference>
<dbReference type="Gene3D" id="3.40.50.10810">
    <property type="entry name" value="Tandem AAA-ATPase domain"/>
    <property type="match status" value="1"/>
</dbReference>
<dbReference type="InterPro" id="IPR014001">
    <property type="entry name" value="Helicase_ATP-bd"/>
</dbReference>
<keyword evidence="8" id="KW-1185">Reference proteome</keyword>
<name>A0A8H6FIM4_9LECA</name>
<feature type="compositionally biased region" description="Polar residues" evidence="4">
    <location>
        <begin position="1029"/>
        <end position="1046"/>
    </location>
</feature>
<dbReference type="SMART" id="SM00487">
    <property type="entry name" value="DEXDc"/>
    <property type="match status" value="1"/>
</dbReference>
<dbReference type="GO" id="GO:0016787">
    <property type="term" value="F:hydrolase activity"/>
    <property type="evidence" value="ECO:0007669"/>
    <property type="project" value="UniProtKB-KW"/>
</dbReference>
<evidence type="ECO:0000259" key="6">
    <source>
        <dbReference type="PROSITE" id="PS51194"/>
    </source>
</evidence>
<feature type="region of interest" description="Disordered" evidence="4">
    <location>
        <begin position="1019"/>
        <end position="1084"/>
    </location>
</feature>
<dbReference type="CDD" id="cd18793">
    <property type="entry name" value="SF2_C_SNF"/>
    <property type="match status" value="1"/>
</dbReference>
<feature type="compositionally biased region" description="Basic and acidic residues" evidence="4">
    <location>
        <begin position="1"/>
        <end position="13"/>
    </location>
</feature>
<dbReference type="Gene3D" id="3.40.50.300">
    <property type="entry name" value="P-loop containing nucleotide triphosphate hydrolases"/>
    <property type="match status" value="1"/>
</dbReference>
<feature type="region of interest" description="Disordered" evidence="4">
    <location>
        <begin position="1"/>
        <end position="73"/>
    </location>
</feature>
<dbReference type="Pfam" id="PF00271">
    <property type="entry name" value="Helicase_C"/>
    <property type="match status" value="1"/>
</dbReference>
<dbReference type="CDD" id="cd17919">
    <property type="entry name" value="DEXHc_Snf"/>
    <property type="match status" value="1"/>
</dbReference>
<keyword evidence="1" id="KW-0547">Nucleotide-binding</keyword>
<keyword evidence="3" id="KW-0067">ATP-binding</keyword>
<reference evidence="7 8" key="1">
    <citation type="journal article" date="2020" name="Genomics">
        <title>Complete, high-quality genomes from long-read metagenomic sequencing of two wolf lichen thalli reveals enigmatic genome architecture.</title>
        <authorList>
            <person name="McKenzie S.K."/>
            <person name="Walston R.F."/>
            <person name="Allen J.L."/>
        </authorList>
    </citation>
    <scope>NUCLEOTIDE SEQUENCE [LARGE SCALE GENOMIC DNA]</scope>
    <source>
        <strain evidence="7">WasteWater1</strain>
    </source>
</reference>
<dbReference type="SMART" id="SM00490">
    <property type="entry name" value="HELICc"/>
    <property type="match status" value="1"/>
</dbReference>
<dbReference type="PROSITE" id="PS51194">
    <property type="entry name" value="HELICASE_CTER"/>
    <property type="match status" value="1"/>
</dbReference>
<dbReference type="PANTHER" id="PTHR10799">
    <property type="entry name" value="SNF2/RAD54 HELICASE FAMILY"/>
    <property type="match status" value="1"/>
</dbReference>
<evidence type="ECO:0000313" key="7">
    <source>
        <dbReference type="EMBL" id="KAF6229239.1"/>
    </source>
</evidence>
<sequence length="1084" mass="122737">MEGKRSSRRKEQISYEISDDSDNVDASSSLDSTFSTPQKAPRTRVSIIDLEDELEEIESPKTPPPRLSSAGHALRQPNELALSLRAQENGDKRIAKKRKITKRHAKPKTILQPSAPKTARQELRNYVNTETAGKRSNFFVAKKDLFLPLLPEGNHVQRLMAQRQQSGKREEDLSVPYEIIEHQPAGIKADMKPYQLLGLSFLIYLHRNGLSGILGDEMGLGKTLQTLSLIQYLKESRKLSTSSVELRPCLVVCPLSVLSSWMAESRRWTPDLKVLRFHGSVHERDRLKRIAMGDIDTFGNETRGARKKKNDRRTATGKPIIDLDSDADDAQGVDLIVTTYEGYLAEQGWFKKAFLWSYVVLDEGHKIKNDLSLVSKALQGLGAEYRLILTGTPLQNNLVELWALLHWLYPEVFTEKTAELFRSSFNLNKGQVSTKVMDDARRLLEIIMLRRMKNSPGVDLNLPPKTEVLLYVPLTPMQRFWYMRLLTRADKGLLEELFQGAQQKEAVALKQESEEGGILQEKGIEELEALENKAYGGEEAATEWQETKEIMRQALEHEQQDENRSTAWKKLMNLLMQLRKHVIHASAKFIVLDKIIDELVVKQKKKVLIFSGFTRMLDCCEDFLHLRGAGEQFKYVRLDGGTSRARRNLGIRMFNQEESEYRVMLISTRAGGLGINLATASDVVMLDQDWNPQIMLQAEARAHRIGQKKPVTVYKLCTQGTVEQQMMGRIQKKLYLSAKVTESMRDIHLQSATKKKKGPGGRVVEAAEDDMPQLDTTQLMSLVRRGAQALARPELDVNEMLSWDFSTMLEKCKDQPADIHVSGQIQVGVSVKEEDEKRWLAQIEQVEARVFEGKKHIKVRESNGYDGIAQEWSREERRIGKNTTVIIDGHVVSKESANCADWEAVPTMAGKDPRLAEPRREKKPEVVNQEVYSRWCERGFCEDCLDWDKTELLGENLKEYELLGFPAVPQAFYIKCPSCFDHHVETPEAADYCVYQAEEIDARYEVLVEAQALVAAATQVGKKPVPQTPAESLTDGTTLDNSSGISTPRFGDFANTTSSRKRKDGPQSVKQTPTPSKRSKGISI</sequence>
<evidence type="ECO:0000256" key="4">
    <source>
        <dbReference type="SAM" id="MobiDB-lite"/>
    </source>
</evidence>
<dbReference type="FunFam" id="3.40.50.10810:FF:000114">
    <property type="entry name" value="DNA repair protein rad8"/>
    <property type="match status" value="1"/>
</dbReference>
<organism evidence="7 8">
    <name type="scientific">Letharia lupina</name>
    <dbReference type="NCBI Taxonomy" id="560253"/>
    <lineage>
        <taxon>Eukaryota</taxon>
        <taxon>Fungi</taxon>
        <taxon>Dikarya</taxon>
        <taxon>Ascomycota</taxon>
        <taxon>Pezizomycotina</taxon>
        <taxon>Lecanoromycetes</taxon>
        <taxon>OSLEUM clade</taxon>
        <taxon>Lecanoromycetidae</taxon>
        <taxon>Lecanorales</taxon>
        <taxon>Lecanorineae</taxon>
        <taxon>Parmeliaceae</taxon>
        <taxon>Letharia</taxon>
    </lineage>
</organism>
<dbReference type="InterPro" id="IPR000330">
    <property type="entry name" value="SNF2_N"/>
</dbReference>
<keyword evidence="2" id="KW-0378">Hydrolase</keyword>
<feature type="domain" description="Helicase C-terminal" evidence="6">
    <location>
        <begin position="595"/>
        <end position="748"/>
    </location>
</feature>
<dbReference type="InterPro" id="IPR027417">
    <property type="entry name" value="P-loop_NTPase"/>
</dbReference>
<evidence type="ECO:0000256" key="2">
    <source>
        <dbReference type="ARBA" id="ARBA00022801"/>
    </source>
</evidence>
<dbReference type="RefSeq" id="XP_037156881.1">
    <property type="nucleotide sequence ID" value="XM_037298246.1"/>
</dbReference>
<gene>
    <name evidence="7" type="ORF">HO133_007355</name>
</gene>
<dbReference type="InterPro" id="IPR049730">
    <property type="entry name" value="SNF2/RAD54-like_C"/>
</dbReference>
<dbReference type="EMBL" id="JACCJB010000003">
    <property type="protein sequence ID" value="KAF6229239.1"/>
    <property type="molecule type" value="Genomic_DNA"/>
</dbReference>
<dbReference type="GeneID" id="59335754"/>
<dbReference type="Pfam" id="PF00176">
    <property type="entry name" value="SNF2-rel_dom"/>
    <property type="match status" value="1"/>
</dbReference>
<protein>
    <submittedName>
        <fullName evidence="7">Uncharacterized protein</fullName>
    </submittedName>
</protein>
<evidence type="ECO:0000313" key="8">
    <source>
        <dbReference type="Proteomes" id="UP000593566"/>
    </source>
</evidence>
<proteinExistence type="predicted"/>